<proteinExistence type="predicted"/>
<name>A0ABP1XZ48_YEREN</name>
<evidence type="ECO:0008006" key="3">
    <source>
        <dbReference type="Google" id="ProtNLM"/>
    </source>
</evidence>
<dbReference type="EMBL" id="CPXJ01000009">
    <property type="protein sequence ID" value="CND34070.1"/>
    <property type="molecule type" value="Genomic_DNA"/>
</dbReference>
<comment type="caution">
    <text evidence="1">The sequence shown here is derived from an EMBL/GenBank/DDBJ whole genome shotgun (WGS) entry which is preliminary data.</text>
</comment>
<dbReference type="Proteomes" id="UP000041601">
    <property type="component" value="Unassembled WGS sequence"/>
</dbReference>
<dbReference type="Gene3D" id="1.20.120.330">
    <property type="entry name" value="Nucleotidyltransferases domain 2"/>
    <property type="match status" value="1"/>
</dbReference>
<keyword evidence="2" id="KW-1185">Reference proteome</keyword>
<sequence>MQQTTQVNSLDILNVAKICLSIGDESGYRSCVSRAYYSMYHETMSSLAYVPHFSSNHHKNLIGYMVTTSEHKAEPFDSRKLKILGYCLKQQRDARNDADYDLTGLTVSEEMANDVIESADIFFSEWNELKAVERHNLKK</sequence>
<protein>
    <recommendedName>
        <fullName evidence="3">HEPN domain-containing protein</fullName>
    </recommendedName>
</protein>
<accession>A0ABP1XZ48</accession>
<evidence type="ECO:0000313" key="2">
    <source>
        <dbReference type="Proteomes" id="UP000041601"/>
    </source>
</evidence>
<dbReference type="RefSeq" id="WP_080357614.1">
    <property type="nucleotide sequence ID" value="NZ_CPXJ01000009.1"/>
</dbReference>
<evidence type="ECO:0000313" key="1">
    <source>
        <dbReference type="EMBL" id="CND34070.1"/>
    </source>
</evidence>
<gene>
    <name evidence="1" type="ORF">ERS137959_00912</name>
</gene>
<organism evidence="1 2">
    <name type="scientific">Yersinia enterocolitica</name>
    <dbReference type="NCBI Taxonomy" id="630"/>
    <lineage>
        <taxon>Bacteria</taxon>
        <taxon>Pseudomonadati</taxon>
        <taxon>Pseudomonadota</taxon>
        <taxon>Gammaproteobacteria</taxon>
        <taxon>Enterobacterales</taxon>
        <taxon>Yersiniaceae</taxon>
        <taxon>Yersinia</taxon>
    </lineage>
</organism>
<reference evidence="1 2" key="1">
    <citation type="submission" date="2015-03" db="EMBL/GenBank/DDBJ databases">
        <authorList>
            <consortium name="Pathogen Informatics"/>
            <person name="Murphy D."/>
        </authorList>
    </citation>
    <scope>NUCLEOTIDE SEQUENCE [LARGE SCALE GENOMIC DNA]</scope>
    <source>
        <strain evidence="1 2">IP05342</strain>
    </source>
</reference>